<dbReference type="RefSeq" id="WP_271281662.1">
    <property type="nucleotide sequence ID" value="NZ_JAMGZK010000042.1"/>
</dbReference>
<dbReference type="Pfam" id="PF10713">
    <property type="entry name" value="DUF2509"/>
    <property type="match status" value="1"/>
</dbReference>
<dbReference type="AlphaFoldDB" id="A0A9J6PZ14"/>
<proteinExistence type="predicted"/>
<name>A0A9J6PZ14_9ENTR</name>
<gene>
    <name evidence="1" type="ORF">M8014_06210</name>
</gene>
<accession>A0A9J6PZ14</accession>
<keyword evidence="2" id="KW-1185">Reference proteome</keyword>
<evidence type="ECO:0000313" key="2">
    <source>
        <dbReference type="Proteomes" id="UP001063816"/>
    </source>
</evidence>
<dbReference type="EMBL" id="JAMGZK010000042">
    <property type="protein sequence ID" value="MCU6663937.1"/>
    <property type="molecule type" value="Genomic_DNA"/>
</dbReference>
<comment type="caution">
    <text evidence="1">The sequence shown here is derived from an EMBL/GenBank/DDBJ whole genome shotgun (WGS) entry which is preliminary data.</text>
</comment>
<evidence type="ECO:0000313" key="1">
    <source>
        <dbReference type="EMBL" id="MCU6663937.1"/>
    </source>
</evidence>
<reference evidence="1" key="1">
    <citation type="submission" date="2022-05" db="EMBL/GenBank/DDBJ databases">
        <title>Description of a novel species of Leclercia; Leclercia tamurae and the Proposal for a Novel Genus Silvania gen. nov. Containing Two Novel Species Silvania hatchlandensis sp. nov. and Silvania confinis sp. nov. Isolated from the Rhizosphere of Oak.</title>
        <authorList>
            <person name="Maddock D.W."/>
            <person name="Brady C.L."/>
            <person name="Denman S."/>
            <person name="Arnold D."/>
        </authorList>
    </citation>
    <scope>NUCLEOTIDE SEQUENCE</scope>
    <source>
        <strain evidence="1">H19S6</strain>
    </source>
</reference>
<organism evidence="1 2">
    <name type="scientific">Silvania hatchlandensis</name>
    <dbReference type="NCBI Taxonomy" id="2926469"/>
    <lineage>
        <taxon>Bacteria</taxon>
        <taxon>Pseudomonadati</taxon>
        <taxon>Pseudomonadota</taxon>
        <taxon>Gammaproteobacteria</taxon>
        <taxon>Enterobacterales</taxon>
        <taxon>Enterobacteriaceae</taxon>
        <taxon>Silvania</taxon>
    </lineage>
</organism>
<dbReference type="NCBIfam" id="NF008569">
    <property type="entry name" value="PRK11521.1"/>
    <property type="match status" value="1"/>
</dbReference>
<protein>
    <submittedName>
        <fullName evidence="1">DUF2509 family protein</fullName>
    </submittedName>
</protein>
<dbReference type="InterPro" id="IPR019652">
    <property type="entry name" value="DUF2509"/>
</dbReference>
<sequence>MSRQQGMSSLALVLLLLMLGSLMLTGLNQQLDALMRIVRADSEALYHQATAQSALEWGRTLPWPTDADAACQQHPQQPWRACLRILAQRAVLITSSGGITLWRLGEVSAEGVVFLPHGWSDFCPLKESALCQQP</sequence>
<dbReference type="Proteomes" id="UP001063816">
    <property type="component" value="Unassembled WGS sequence"/>
</dbReference>